<keyword evidence="1" id="KW-0645">Protease</keyword>
<evidence type="ECO:0008006" key="7">
    <source>
        <dbReference type="Google" id="ProtNLM"/>
    </source>
</evidence>
<feature type="region of interest" description="Disordered" evidence="2">
    <location>
        <begin position="179"/>
        <end position="228"/>
    </location>
</feature>
<accession>A0A2N9GK20</accession>
<evidence type="ECO:0000256" key="1">
    <source>
        <dbReference type="ARBA" id="ARBA00022750"/>
    </source>
</evidence>
<keyword evidence="1" id="KW-0378">Hydrolase</keyword>
<gene>
    <name evidence="6" type="ORF">FSB_LOCUS27680</name>
</gene>
<dbReference type="Pfam" id="PF13976">
    <property type="entry name" value="gag_pre-integrs"/>
    <property type="match status" value="1"/>
</dbReference>
<dbReference type="InterPro" id="IPR054722">
    <property type="entry name" value="PolX-like_BBD"/>
</dbReference>
<evidence type="ECO:0000259" key="5">
    <source>
        <dbReference type="Pfam" id="PF22936"/>
    </source>
</evidence>
<dbReference type="InterPro" id="IPR043502">
    <property type="entry name" value="DNA/RNA_pol_sf"/>
</dbReference>
<feature type="domain" description="GAG-pre-integrase" evidence="4">
    <location>
        <begin position="409"/>
        <end position="460"/>
    </location>
</feature>
<dbReference type="CDD" id="cd09272">
    <property type="entry name" value="RNase_HI_RT_Ty1"/>
    <property type="match status" value="1"/>
</dbReference>
<proteinExistence type="predicted"/>
<dbReference type="AlphaFoldDB" id="A0A2N9GK20"/>
<sequence length="883" mass="98446">MSSSSTTTDFGSSSQTYHYPLLSPSTHLQIKLTKDNYLSWKTTITPYINGNKILHHIDGTSLPPPQYISSTTSPPVLIPNPAYPSWFEIDQLLLSILISTISDTLVSSIVGLTSSRAVWATLEKMFSSQSRAPKQYSDLLASIGQPLSDNDLIIHILNGLPTEYDSLVTTNAVTPDLGIPTAHFPAKPPGNSSRGHQHSSSSNHGFQHCGRGRHSSSRGRPNGGSANYFSNNSSHGSCPFCQICLTLGHTAPSCWHRFEQNFHIANGSSSQAYVAATTPVTDQVWYPDTSATNHMTADLQNLNLSAEDYTGQDQVRVGNGQGLYIHHIGSSILCSSNQDFFLKNILHVPSISQNLLSVYQFAKDNNVFFEFHPSFFCIKDLFSGATLLRGKSKDGLYPLHSLHQIETRALIGECVSLAQWHARLGHPSLRVVRQVLSNHQLAVSTNKTPSICHACQLGKSHCLPFYLSPSSCFTEASKQPQWRSAMNTKFTTLLNNGTWSLVPSKPHVNLVGCKWVFRVKRHADGSIERYKVRLVAKGFHQQLGIDYSETFSPVIKPITIRTVLSLAIASHWDIRQLDVTNAFLHGVLSEDVYMTQPPGFVHHSFPNHMCKLHKAYGLKQAPRAWFSRLSQRLLALGFYGSKSNTSLFIQNSGTDLIFFLIYVDDIIVTGNNRTSIARLIQVFQADIALKDLKPLHFFLGVQAYTTNAGLYLSQRRYISDLLKKTNMHEAKPVSSPMSSSMVLSKFGGTALLDPTTYRSVVGFLQYLFLTQPDLAFVVNKVCQYMSYPTNDHWSAVKRILRYLKHTIHHGLLLHRNTTFSLQAFFDSDWAGCPDDRHSTTGYCIYLDRNLISWSSCKQCTVSCSSTESEYRAIAYASTEILWL</sequence>
<evidence type="ECO:0000259" key="4">
    <source>
        <dbReference type="Pfam" id="PF13976"/>
    </source>
</evidence>
<dbReference type="PANTHER" id="PTHR11439">
    <property type="entry name" value="GAG-POL-RELATED RETROTRANSPOSON"/>
    <property type="match status" value="1"/>
</dbReference>
<evidence type="ECO:0000259" key="3">
    <source>
        <dbReference type="Pfam" id="PF07727"/>
    </source>
</evidence>
<protein>
    <recommendedName>
        <fullName evidence="7">Reverse transcriptase Ty1/copia-type domain-containing protein</fullName>
    </recommendedName>
</protein>
<feature type="domain" description="Reverse transcriptase Ty1/copia-type" evidence="3">
    <location>
        <begin position="496"/>
        <end position="737"/>
    </location>
</feature>
<dbReference type="SUPFAM" id="SSF56672">
    <property type="entry name" value="DNA/RNA polymerases"/>
    <property type="match status" value="1"/>
</dbReference>
<dbReference type="InterPro" id="IPR013103">
    <property type="entry name" value="RVT_2"/>
</dbReference>
<dbReference type="GO" id="GO:0004190">
    <property type="term" value="F:aspartic-type endopeptidase activity"/>
    <property type="evidence" value="ECO:0007669"/>
    <property type="project" value="UniProtKB-KW"/>
</dbReference>
<dbReference type="PANTHER" id="PTHR11439:SF455">
    <property type="entry name" value="RLK (RECEPTOR-LIKE PROTEIN KINASE) 8, PUTATIVE-RELATED"/>
    <property type="match status" value="1"/>
</dbReference>
<name>A0A2N9GK20_FAGSY</name>
<feature type="compositionally biased region" description="Low complexity" evidence="2">
    <location>
        <begin position="190"/>
        <end position="205"/>
    </location>
</feature>
<dbReference type="EMBL" id="OIVN01002010">
    <property type="protein sequence ID" value="SPC99798.1"/>
    <property type="molecule type" value="Genomic_DNA"/>
</dbReference>
<evidence type="ECO:0000313" key="6">
    <source>
        <dbReference type="EMBL" id="SPC99798.1"/>
    </source>
</evidence>
<dbReference type="InterPro" id="IPR025724">
    <property type="entry name" value="GAG-pre-integrase_dom"/>
</dbReference>
<organism evidence="6">
    <name type="scientific">Fagus sylvatica</name>
    <name type="common">Beechnut</name>
    <dbReference type="NCBI Taxonomy" id="28930"/>
    <lineage>
        <taxon>Eukaryota</taxon>
        <taxon>Viridiplantae</taxon>
        <taxon>Streptophyta</taxon>
        <taxon>Embryophyta</taxon>
        <taxon>Tracheophyta</taxon>
        <taxon>Spermatophyta</taxon>
        <taxon>Magnoliopsida</taxon>
        <taxon>eudicotyledons</taxon>
        <taxon>Gunneridae</taxon>
        <taxon>Pentapetalae</taxon>
        <taxon>rosids</taxon>
        <taxon>fabids</taxon>
        <taxon>Fagales</taxon>
        <taxon>Fagaceae</taxon>
        <taxon>Fagus</taxon>
    </lineage>
</organism>
<feature type="domain" description="Retrovirus-related Pol polyprotein from transposon TNT 1-94-like beta-barrel" evidence="5">
    <location>
        <begin position="285"/>
        <end position="363"/>
    </location>
</feature>
<keyword evidence="1" id="KW-0064">Aspartyl protease</keyword>
<dbReference type="Pfam" id="PF07727">
    <property type="entry name" value="RVT_2"/>
    <property type="match status" value="1"/>
</dbReference>
<dbReference type="Pfam" id="PF22936">
    <property type="entry name" value="Pol_BBD"/>
    <property type="match status" value="1"/>
</dbReference>
<evidence type="ECO:0000256" key="2">
    <source>
        <dbReference type="SAM" id="MobiDB-lite"/>
    </source>
</evidence>
<reference evidence="6" key="1">
    <citation type="submission" date="2018-02" db="EMBL/GenBank/DDBJ databases">
        <authorList>
            <person name="Cohen D.B."/>
            <person name="Kent A.D."/>
        </authorList>
    </citation>
    <scope>NUCLEOTIDE SEQUENCE</scope>
</reference>